<evidence type="ECO:0000256" key="5">
    <source>
        <dbReference type="ARBA" id="ARBA00022573"/>
    </source>
</evidence>
<keyword evidence="7 9" id="KW-1133">Transmembrane helix</keyword>
<name>A0A248JMM5_9PROT</name>
<keyword evidence="5" id="KW-0169">Cobalamin biosynthesis</keyword>
<evidence type="ECO:0000256" key="1">
    <source>
        <dbReference type="ARBA" id="ARBA00004651"/>
    </source>
</evidence>
<comment type="pathway">
    <text evidence="2">Cofactor biosynthesis; adenosylcobalamin biosynthesis.</text>
</comment>
<dbReference type="UniPathway" id="UPA00148"/>
<evidence type="ECO:0000313" key="11">
    <source>
        <dbReference type="Proteomes" id="UP000197153"/>
    </source>
</evidence>
<dbReference type="GO" id="GO:0048472">
    <property type="term" value="F:threonine-phosphate decarboxylase activity"/>
    <property type="evidence" value="ECO:0007669"/>
    <property type="project" value="InterPro"/>
</dbReference>
<evidence type="ECO:0000313" key="10">
    <source>
        <dbReference type="EMBL" id="ASG19761.1"/>
    </source>
</evidence>
<gene>
    <name evidence="10" type="ORF">Y958_02150</name>
</gene>
<keyword evidence="4" id="KW-1003">Cell membrane</keyword>
<dbReference type="EMBL" id="CP022110">
    <property type="protein sequence ID" value="ASG19761.1"/>
    <property type="molecule type" value="Genomic_DNA"/>
</dbReference>
<evidence type="ECO:0000256" key="9">
    <source>
        <dbReference type="SAM" id="Phobius"/>
    </source>
</evidence>
<proteinExistence type="inferred from homology"/>
<feature type="transmembrane region" description="Helical" evidence="9">
    <location>
        <begin position="14"/>
        <end position="33"/>
    </location>
</feature>
<evidence type="ECO:0000256" key="7">
    <source>
        <dbReference type="ARBA" id="ARBA00022989"/>
    </source>
</evidence>
<evidence type="ECO:0008006" key="12">
    <source>
        <dbReference type="Google" id="ProtNLM"/>
    </source>
</evidence>
<dbReference type="PANTHER" id="PTHR34308">
    <property type="entry name" value="COBALAMIN BIOSYNTHESIS PROTEIN CBIB"/>
    <property type="match status" value="1"/>
</dbReference>
<dbReference type="GO" id="GO:0009236">
    <property type="term" value="P:cobalamin biosynthetic process"/>
    <property type="evidence" value="ECO:0007669"/>
    <property type="project" value="UniProtKB-UniPathway"/>
</dbReference>
<evidence type="ECO:0000256" key="6">
    <source>
        <dbReference type="ARBA" id="ARBA00022692"/>
    </source>
</evidence>
<evidence type="ECO:0000256" key="4">
    <source>
        <dbReference type="ARBA" id="ARBA00022475"/>
    </source>
</evidence>
<dbReference type="GO" id="GO:0005886">
    <property type="term" value="C:plasma membrane"/>
    <property type="evidence" value="ECO:0007669"/>
    <property type="project" value="UniProtKB-SubCell"/>
</dbReference>
<evidence type="ECO:0000256" key="3">
    <source>
        <dbReference type="ARBA" id="ARBA00006263"/>
    </source>
</evidence>
<feature type="transmembrane region" description="Helical" evidence="9">
    <location>
        <begin position="173"/>
        <end position="197"/>
    </location>
</feature>
<organism evidence="10 11">
    <name type="scientific">Nitrospirillum viridazoti CBAmc</name>
    <dbReference type="NCBI Taxonomy" id="1441467"/>
    <lineage>
        <taxon>Bacteria</taxon>
        <taxon>Pseudomonadati</taxon>
        <taxon>Pseudomonadota</taxon>
        <taxon>Alphaproteobacteria</taxon>
        <taxon>Rhodospirillales</taxon>
        <taxon>Azospirillaceae</taxon>
        <taxon>Nitrospirillum</taxon>
        <taxon>Nitrospirillum viridazoti</taxon>
    </lineage>
</organism>
<comment type="similarity">
    <text evidence="3">Belongs to the CobD/CbiB family.</text>
</comment>
<keyword evidence="11" id="KW-1185">Reference proteome</keyword>
<feature type="transmembrane region" description="Helical" evidence="9">
    <location>
        <begin position="303"/>
        <end position="325"/>
    </location>
</feature>
<accession>A0A248JMM5</accession>
<evidence type="ECO:0000256" key="2">
    <source>
        <dbReference type="ARBA" id="ARBA00004953"/>
    </source>
</evidence>
<protein>
    <recommendedName>
        <fullName evidence="12">Adenosylcobinamide-phosphate synthase</fullName>
    </recommendedName>
</protein>
<dbReference type="RefSeq" id="WP_088870727.1">
    <property type="nucleotide sequence ID" value="NZ_CP022110.1"/>
</dbReference>
<reference evidence="10 11" key="1">
    <citation type="submission" date="2017-06" db="EMBL/GenBank/DDBJ databases">
        <title>Complete genome sequence of Nitrospirillum amazonense strain CBAmC, an endophytic nitrogen-fixing and plant growth-promoting bacterium, isolated from sugarcane.</title>
        <authorList>
            <person name="Schwab S."/>
            <person name="dos Santos Teixeira K.R."/>
            <person name="Simoes Araujo J.L."/>
            <person name="Soares Vidal M."/>
            <person name="Borges de Freitas H.R."/>
            <person name="Rivello Crivelaro A.L."/>
            <person name="Bueno de Camargo Nunes A."/>
            <person name="dos Santos C.M."/>
            <person name="Palmeira da Silva Rosa D."/>
            <person name="da Silva Padilha D."/>
            <person name="da Silva E."/>
            <person name="Araujo Terra L."/>
            <person name="Soares Mendes V."/>
            <person name="Farinelli L."/>
            <person name="Magalhaes Cruz L."/>
            <person name="Baldani J.I."/>
        </authorList>
    </citation>
    <scope>NUCLEOTIDE SEQUENCE [LARGE SCALE GENOMIC DNA]</scope>
    <source>
        <strain evidence="10 11">CBAmC</strain>
    </source>
</reference>
<keyword evidence="8 9" id="KW-0472">Membrane</keyword>
<sequence length="326" mass="34578">MIPLPFAPPRAESLLLLALALVLNAFIAGFPAVDRWLATPQSQLAGAVRWADKRLNRIERLDSVRLARGALLILILGGGVGLAALVLTIAAAHVRVAWLLSLLLVTRALLFGRLLVTMRGLLAAATAADEEALRQAVAPLTHKPVWSMDRHAVLRAGMEALVGQVSRGLVAPLFWFALFDLPGLMIWVTVETVAVTVGHTSPRYAAFGRPARRALLVMDWVPARLTVLFLAAGCLMVPGSRPGTALAALRTQHIQGTAALPLAAVARALNLALAGPRKEGEMVVYEDWLGTGRARVDASDMRAVVALTAAAGLLAVCIALLALVWA</sequence>
<comment type="subcellular location">
    <subcellularLocation>
        <location evidence="1">Cell membrane</location>
        <topology evidence="1">Multi-pass membrane protein</topology>
    </subcellularLocation>
</comment>
<dbReference type="Proteomes" id="UP000197153">
    <property type="component" value="Chromosome 1"/>
</dbReference>
<dbReference type="InterPro" id="IPR004485">
    <property type="entry name" value="Cobalamin_biosynth_CobD/CbiB"/>
</dbReference>
<dbReference type="Pfam" id="PF03186">
    <property type="entry name" value="CobD_Cbib"/>
    <property type="match status" value="1"/>
</dbReference>
<evidence type="ECO:0000256" key="8">
    <source>
        <dbReference type="ARBA" id="ARBA00023136"/>
    </source>
</evidence>
<keyword evidence="6 9" id="KW-0812">Transmembrane</keyword>
<dbReference type="KEGG" id="nao:Y958_02150"/>
<dbReference type="AlphaFoldDB" id="A0A248JMM5"/>
<dbReference type="PANTHER" id="PTHR34308:SF1">
    <property type="entry name" value="COBALAMIN BIOSYNTHESIS PROTEIN CBIB"/>
    <property type="match status" value="1"/>
</dbReference>
<feature type="transmembrane region" description="Helical" evidence="9">
    <location>
        <begin position="70"/>
        <end position="90"/>
    </location>
</feature>
<feature type="transmembrane region" description="Helical" evidence="9">
    <location>
        <begin position="96"/>
        <end position="116"/>
    </location>
</feature>